<dbReference type="EMBL" id="FTOR01000017">
    <property type="protein sequence ID" value="SIT34520.1"/>
    <property type="molecule type" value="Genomic_DNA"/>
</dbReference>
<dbReference type="PROSITE" id="PS00194">
    <property type="entry name" value="THIOREDOXIN_1"/>
    <property type="match status" value="1"/>
</dbReference>
<reference evidence="5" key="1">
    <citation type="submission" date="2017-01" db="EMBL/GenBank/DDBJ databases">
        <authorList>
            <person name="Varghese N."/>
            <person name="Submissions S."/>
        </authorList>
    </citation>
    <scope>NUCLEOTIDE SEQUENCE [LARGE SCALE GENOMIC DNA]</scope>
    <source>
        <strain evidence="5">DSM 21054</strain>
    </source>
</reference>
<dbReference type="GO" id="GO:0045454">
    <property type="term" value="P:cell redox homeostasis"/>
    <property type="evidence" value="ECO:0007669"/>
    <property type="project" value="TreeGrafter"/>
</dbReference>
<feature type="signal peptide" evidence="2">
    <location>
        <begin position="1"/>
        <end position="21"/>
    </location>
</feature>
<dbReference type="PANTHER" id="PTHR43601:SF3">
    <property type="entry name" value="THIOREDOXIN, MITOCHONDRIAL"/>
    <property type="match status" value="1"/>
</dbReference>
<dbReference type="InterPro" id="IPR036249">
    <property type="entry name" value="Thioredoxin-like_sf"/>
</dbReference>
<feature type="chain" id="PRO_5030022831" evidence="2">
    <location>
        <begin position="22"/>
        <end position="412"/>
    </location>
</feature>
<dbReference type="RefSeq" id="WP_076382770.1">
    <property type="nucleotide sequence ID" value="NZ_AP017422.1"/>
</dbReference>
<evidence type="ECO:0000313" key="4">
    <source>
        <dbReference type="EMBL" id="SIT34520.1"/>
    </source>
</evidence>
<protein>
    <submittedName>
        <fullName evidence="4">Thioredoxin</fullName>
    </submittedName>
</protein>
<dbReference type="Gene3D" id="3.40.30.10">
    <property type="entry name" value="Glutaredoxin"/>
    <property type="match status" value="1"/>
</dbReference>
<dbReference type="OrthoDB" id="120730at2"/>
<dbReference type="PANTHER" id="PTHR43601">
    <property type="entry name" value="THIOREDOXIN, MITOCHONDRIAL"/>
    <property type="match status" value="1"/>
</dbReference>
<dbReference type="AlphaFoldDB" id="A0A173MEB6"/>
<dbReference type="SUPFAM" id="SSF52833">
    <property type="entry name" value="Thioredoxin-like"/>
    <property type="match status" value="1"/>
</dbReference>
<dbReference type="STRING" id="477680.SAMN05421788_11713"/>
<evidence type="ECO:0000256" key="2">
    <source>
        <dbReference type="SAM" id="SignalP"/>
    </source>
</evidence>
<dbReference type="InterPro" id="IPR017937">
    <property type="entry name" value="Thioredoxin_CS"/>
</dbReference>
<dbReference type="Proteomes" id="UP000186917">
    <property type="component" value="Unassembled WGS sequence"/>
</dbReference>
<feature type="domain" description="Thioredoxin" evidence="3">
    <location>
        <begin position="15"/>
        <end position="175"/>
    </location>
</feature>
<keyword evidence="5" id="KW-1185">Reference proteome</keyword>
<dbReference type="PROSITE" id="PS51352">
    <property type="entry name" value="THIOREDOXIN_2"/>
    <property type="match status" value="1"/>
</dbReference>
<evidence type="ECO:0000259" key="3">
    <source>
        <dbReference type="PROSITE" id="PS51352"/>
    </source>
</evidence>
<keyword evidence="1" id="KW-0676">Redox-active center</keyword>
<evidence type="ECO:0000313" key="5">
    <source>
        <dbReference type="Proteomes" id="UP000186917"/>
    </source>
</evidence>
<accession>A0A173MEB6</accession>
<organism evidence="4 5">
    <name type="scientific">Filimonas lacunae</name>
    <dbReference type="NCBI Taxonomy" id="477680"/>
    <lineage>
        <taxon>Bacteria</taxon>
        <taxon>Pseudomonadati</taxon>
        <taxon>Bacteroidota</taxon>
        <taxon>Chitinophagia</taxon>
        <taxon>Chitinophagales</taxon>
        <taxon>Chitinophagaceae</taxon>
        <taxon>Filimonas</taxon>
    </lineage>
</organism>
<keyword evidence="2" id="KW-0732">Signal</keyword>
<name>A0A173MEB6_9BACT</name>
<dbReference type="CDD" id="cd02947">
    <property type="entry name" value="TRX_family"/>
    <property type="match status" value="1"/>
</dbReference>
<dbReference type="KEGG" id="fln:FLA_1927"/>
<dbReference type="Pfam" id="PF13899">
    <property type="entry name" value="Thioredoxin_7"/>
    <property type="match status" value="1"/>
</dbReference>
<proteinExistence type="predicted"/>
<evidence type="ECO:0000256" key="1">
    <source>
        <dbReference type="ARBA" id="ARBA00023284"/>
    </source>
</evidence>
<dbReference type="InterPro" id="IPR013766">
    <property type="entry name" value="Thioredoxin_domain"/>
</dbReference>
<sequence>MNTIRLAFVCLLCFAVITATAQETDKKGIRFFEGSWKALLDTAQQLQKPVFIDVYTSWCGPCKLMDRNIFTADKVGEVYNAEFVNYRLDAEKGEGVDIARKFNVKAYPTFLYLNSGGYLLHKRVGEQEEKPFVQTGKEALQIAVQKDNLASLEERFDNGARDTGFLHAYLDKLKRADMDNSKVLDAYFNGLSYTQMAQEQTMVFLGKYLMNTQTAALGYFLAHYDGLSDTAQQQVAGNMYRLCSRGIAKELDNKNVMVIKQLLQLMDKLPGLDAGSRYNTLRMKLVYYDMVRDYKQLITTGYALTAGLMDIPVDSMRTVDAAMFADIMQPFLTGAKDSASIPGFSEERKLAEHIYTKEVCGKLYTVIKAFTRLPDTEKSALHDALLWVNRICLLDPEVTAFSSLRSQLEKRL</sequence>
<gene>
    <name evidence="4" type="ORF">SAMN05421788_11713</name>
</gene>